<accession>A0A9N8DRC7</accession>
<evidence type="ECO:0000256" key="1">
    <source>
        <dbReference type="SAM" id="Phobius"/>
    </source>
</evidence>
<sequence>MSEATSSTPTLTTALTAVATTASVAIVLRAIKRRFSPTITSTLQCKCGKIRGHVRAKYEDSFRIHCYCQDCRDYANFIASLGGNKDETIGKEFGDNRVVQFCKNAITIEQGQEHLKLAIKKKKKSKGKIYIHQFYAGCCHVPLMNTVDFLGFVGVFCDFLDQTAVEQWDGPCRMFQSEGFGQPNPPFPNPTWAPFIWKMIRYMPWRKSGPFDYDLTPVYWGEDSNGEKKEEKKKDK</sequence>
<keyword evidence="3" id="KW-1185">Reference proteome</keyword>
<dbReference type="InterPro" id="IPR011057">
    <property type="entry name" value="Mss4-like_sf"/>
</dbReference>
<reference evidence="2" key="1">
    <citation type="submission" date="2020-06" db="EMBL/GenBank/DDBJ databases">
        <authorList>
            <consortium name="Plant Systems Biology data submission"/>
        </authorList>
    </citation>
    <scope>NUCLEOTIDE SEQUENCE</scope>
    <source>
        <strain evidence="2">D6</strain>
    </source>
</reference>
<protein>
    <submittedName>
        <fullName evidence="2">Uncharacterized protein</fullName>
    </submittedName>
</protein>
<dbReference type="InterPro" id="IPR046149">
    <property type="entry name" value="DUF6151"/>
</dbReference>
<proteinExistence type="predicted"/>
<evidence type="ECO:0000313" key="3">
    <source>
        <dbReference type="Proteomes" id="UP001153069"/>
    </source>
</evidence>
<keyword evidence="1" id="KW-0472">Membrane</keyword>
<keyword evidence="1" id="KW-1133">Transmembrane helix</keyword>
<dbReference type="AlphaFoldDB" id="A0A9N8DRC7"/>
<feature type="transmembrane region" description="Helical" evidence="1">
    <location>
        <begin position="12"/>
        <end position="31"/>
    </location>
</feature>
<comment type="caution">
    <text evidence="2">The sequence shown here is derived from an EMBL/GenBank/DDBJ whole genome shotgun (WGS) entry which is preliminary data.</text>
</comment>
<dbReference type="OrthoDB" id="63441at2759"/>
<organism evidence="2 3">
    <name type="scientific">Seminavis robusta</name>
    <dbReference type="NCBI Taxonomy" id="568900"/>
    <lineage>
        <taxon>Eukaryota</taxon>
        <taxon>Sar</taxon>
        <taxon>Stramenopiles</taxon>
        <taxon>Ochrophyta</taxon>
        <taxon>Bacillariophyta</taxon>
        <taxon>Bacillariophyceae</taxon>
        <taxon>Bacillariophycidae</taxon>
        <taxon>Naviculales</taxon>
        <taxon>Naviculaceae</taxon>
        <taxon>Seminavis</taxon>
    </lineage>
</organism>
<dbReference type="SUPFAM" id="SSF51316">
    <property type="entry name" value="Mss4-like"/>
    <property type="match status" value="1"/>
</dbReference>
<evidence type="ECO:0000313" key="2">
    <source>
        <dbReference type="EMBL" id="CAB9507292.1"/>
    </source>
</evidence>
<dbReference type="Pfam" id="PF19648">
    <property type="entry name" value="DUF6151"/>
    <property type="match status" value="1"/>
</dbReference>
<name>A0A9N8DRC7_9STRA</name>
<dbReference type="EMBL" id="CAICTM010000299">
    <property type="protein sequence ID" value="CAB9507292.1"/>
    <property type="molecule type" value="Genomic_DNA"/>
</dbReference>
<gene>
    <name evidence="2" type="ORF">SEMRO_300_G111690.1</name>
</gene>
<keyword evidence="1" id="KW-0812">Transmembrane</keyword>
<dbReference type="Proteomes" id="UP001153069">
    <property type="component" value="Unassembled WGS sequence"/>
</dbReference>